<sequence length="154" mass="17733">MATGQTLRIPKIYRYDMATVEITAYGRPPSRGDMVTIIDGRNQRLKIGKTMRRKSPIPVLPPRIPTPMPKLPKDSSSKLKIAKYEKTYQSSLAARMLLFTADSEKENGNRIVNKVTNITFLVVLFNFVIFYKFLKFKHIKLKLLNVYFGLVPMH</sequence>
<accession>A0A6G0YUI6</accession>
<dbReference type="AlphaFoldDB" id="A0A6G0YUI6"/>
<feature type="transmembrane region" description="Helical" evidence="1">
    <location>
        <begin position="115"/>
        <end position="134"/>
    </location>
</feature>
<evidence type="ECO:0000256" key="1">
    <source>
        <dbReference type="SAM" id="Phobius"/>
    </source>
</evidence>
<dbReference type="Proteomes" id="UP000478052">
    <property type="component" value="Unassembled WGS sequence"/>
</dbReference>
<evidence type="ECO:0000313" key="2">
    <source>
        <dbReference type="EMBL" id="KAF0761660.1"/>
    </source>
</evidence>
<reference evidence="2 3" key="1">
    <citation type="submission" date="2019-08" db="EMBL/GenBank/DDBJ databases">
        <title>Whole genome of Aphis craccivora.</title>
        <authorList>
            <person name="Voronova N.V."/>
            <person name="Shulinski R.S."/>
            <person name="Bandarenka Y.V."/>
            <person name="Zhorov D.G."/>
            <person name="Warner D."/>
        </authorList>
    </citation>
    <scope>NUCLEOTIDE SEQUENCE [LARGE SCALE GENOMIC DNA]</scope>
    <source>
        <strain evidence="2">180601</strain>
        <tissue evidence="2">Whole Body</tissue>
    </source>
</reference>
<organism evidence="2 3">
    <name type="scientific">Aphis craccivora</name>
    <name type="common">Cowpea aphid</name>
    <dbReference type="NCBI Taxonomy" id="307492"/>
    <lineage>
        <taxon>Eukaryota</taxon>
        <taxon>Metazoa</taxon>
        <taxon>Ecdysozoa</taxon>
        <taxon>Arthropoda</taxon>
        <taxon>Hexapoda</taxon>
        <taxon>Insecta</taxon>
        <taxon>Pterygota</taxon>
        <taxon>Neoptera</taxon>
        <taxon>Paraneoptera</taxon>
        <taxon>Hemiptera</taxon>
        <taxon>Sternorrhyncha</taxon>
        <taxon>Aphidomorpha</taxon>
        <taxon>Aphidoidea</taxon>
        <taxon>Aphididae</taxon>
        <taxon>Aphidini</taxon>
        <taxon>Aphis</taxon>
        <taxon>Aphis</taxon>
    </lineage>
</organism>
<comment type="caution">
    <text evidence="2">The sequence shown here is derived from an EMBL/GenBank/DDBJ whole genome shotgun (WGS) entry which is preliminary data.</text>
</comment>
<keyword evidence="1" id="KW-1133">Transmembrane helix</keyword>
<dbReference type="OrthoDB" id="6627359at2759"/>
<protein>
    <submittedName>
        <fullName evidence="2">Kinesin-like protein KIF26A</fullName>
    </submittedName>
</protein>
<keyword evidence="1" id="KW-0812">Transmembrane</keyword>
<dbReference type="EMBL" id="VUJU01002331">
    <property type="protein sequence ID" value="KAF0761660.1"/>
    <property type="molecule type" value="Genomic_DNA"/>
</dbReference>
<name>A0A6G0YUI6_APHCR</name>
<gene>
    <name evidence="2" type="ORF">FWK35_00018132</name>
</gene>
<proteinExistence type="predicted"/>
<evidence type="ECO:0000313" key="3">
    <source>
        <dbReference type="Proteomes" id="UP000478052"/>
    </source>
</evidence>
<keyword evidence="1" id="KW-0472">Membrane</keyword>
<keyword evidence="3" id="KW-1185">Reference proteome</keyword>